<gene>
    <name evidence="1" type="ORF">SAMN04488055_0301</name>
</gene>
<dbReference type="STRING" id="536979.SAMN04488055_0301"/>
<name>A0A1N6D5K8_9BACT</name>
<dbReference type="EMBL" id="FSRA01000001">
    <property type="protein sequence ID" value="SIN66023.1"/>
    <property type="molecule type" value="Genomic_DNA"/>
</dbReference>
<evidence type="ECO:0008006" key="3">
    <source>
        <dbReference type="Google" id="ProtNLM"/>
    </source>
</evidence>
<dbReference type="AlphaFoldDB" id="A0A1N6D5K8"/>
<proteinExistence type="predicted"/>
<dbReference type="OrthoDB" id="673914at2"/>
<protein>
    <recommendedName>
        <fullName evidence="3">SnoaL-like domain-containing protein</fullName>
    </recommendedName>
</protein>
<dbReference type="Proteomes" id="UP000185003">
    <property type="component" value="Unassembled WGS sequence"/>
</dbReference>
<evidence type="ECO:0000313" key="1">
    <source>
        <dbReference type="EMBL" id="SIN66023.1"/>
    </source>
</evidence>
<dbReference type="SUPFAM" id="SSF54427">
    <property type="entry name" value="NTF2-like"/>
    <property type="match status" value="1"/>
</dbReference>
<accession>A0A1N6D5K8</accession>
<dbReference type="Gene3D" id="3.10.450.50">
    <property type="match status" value="1"/>
</dbReference>
<dbReference type="RefSeq" id="WP_074237410.1">
    <property type="nucleotide sequence ID" value="NZ_FSRA01000001.1"/>
</dbReference>
<evidence type="ECO:0000313" key="2">
    <source>
        <dbReference type="Proteomes" id="UP000185003"/>
    </source>
</evidence>
<dbReference type="InterPro" id="IPR032710">
    <property type="entry name" value="NTF2-like_dom_sf"/>
</dbReference>
<keyword evidence="2" id="KW-1185">Reference proteome</keyword>
<sequence length="139" mass="16169">MKNTDFKQFFNDYIKWGDEHDAQKVAGAYAEHFIFADPNGIMPIENNQALVDKYADIEEHYKKVGRTATHVVDVDTTRLDEQYYLVKVKFGMTFQKTGDEMITFDITYIMRVVDGTPKIVMYISHEDEMKVLKEKGLLS</sequence>
<organism evidence="1 2">
    <name type="scientific">Chitinophaga niabensis</name>
    <dbReference type="NCBI Taxonomy" id="536979"/>
    <lineage>
        <taxon>Bacteria</taxon>
        <taxon>Pseudomonadati</taxon>
        <taxon>Bacteroidota</taxon>
        <taxon>Chitinophagia</taxon>
        <taxon>Chitinophagales</taxon>
        <taxon>Chitinophagaceae</taxon>
        <taxon>Chitinophaga</taxon>
    </lineage>
</organism>
<reference evidence="1 2" key="1">
    <citation type="submission" date="2016-11" db="EMBL/GenBank/DDBJ databases">
        <authorList>
            <person name="Jaros S."/>
            <person name="Januszkiewicz K."/>
            <person name="Wedrychowicz H."/>
        </authorList>
    </citation>
    <scope>NUCLEOTIDE SEQUENCE [LARGE SCALE GENOMIC DNA]</scope>
    <source>
        <strain evidence="1 2">DSM 24787</strain>
    </source>
</reference>